<proteinExistence type="predicted"/>
<dbReference type="GO" id="GO:0022857">
    <property type="term" value="F:transmembrane transporter activity"/>
    <property type="evidence" value="ECO:0007669"/>
    <property type="project" value="InterPro"/>
</dbReference>
<dbReference type="PANTHER" id="PTHR43370">
    <property type="entry name" value="SUGAR ABC TRANSPORTER INTEGRAL MEMBRANE PROTEIN-RELATED"/>
    <property type="match status" value="1"/>
</dbReference>
<evidence type="ECO:0000313" key="10">
    <source>
        <dbReference type="Proteomes" id="UP000266376"/>
    </source>
</evidence>
<evidence type="ECO:0000256" key="2">
    <source>
        <dbReference type="ARBA" id="ARBA00022475"/>
    </source>
</evidence>
<dbReference type="EMBL" id="QSAJ01000030">
    <property type="protein sequence ID" value="RGW51464.1"/>
    <property type="molecule type" value="Genomic_DNA"/>
</dbReference>
<dbReference type="EMBL" id="QSRA01000007">
    <property type="protein sequence ID" value="RGK84378.1"/>
    <property type="molecule type" value="Genomic_DNA"/>
</dbReference>
<feature type="transmembrane region" description="Helical" evidence="6">
    <location>
        <begin position="198"/>
        <end position="221"/>
    </location>
</feature>
<protein>
    <submittedName>
        <fullName evidence="8">ABC transporter permease</fullName>
    </submittedName>
</protein>
<reference evidence="9 10" key="1">
    <citation type="submission" date="2018-08" db="EMBL/GenBank/DDBJ databases">
        <title>A genome reference for cultivated species of the human gut microbiota.</title>
        <authorList>
            <person name="Zou Y."/>
            <person name="Xue W."/>
            <person name="Luo G."/>
        </authorList>
    </citation>
    <scope>NUCLEOTIDE SEQUENCE [LARGE SCALE GENOMIC DNA]</scope>
    <source>
        <strain evidence="8 10">AF12-11</strain>
        <strain evidence="7 9">TF09-3</strain>
    </source>
</reference>
<gene>
    <name evidence="8" type="ORF">DWV67_11660</name>
    <name evidence="7" type="ORF">DXC93_06860</name>
</gene>
<evidence type="ECO:0000256" key="3">
    <source>
        <dbReference type="ARBA" id="ARBA00022692"/>
    </source>
</evidence>
<evidence type="ECO:0000256" key="6">
    <source>
        <dbReference type="SAM" id="Phobius"/>
    </source>
</evidence>
<dbReference type="Proteomes" id="UP000261324">
    <property type="component" value="Unassembled WGS sequence"/>
</dbReference>
<comment type="subcellular location">
    <subcellularLocation>
        <location evidence="1">Cell membrane</location>
        <topology evidence="1">Multi-pass membrane protein</topology>
    </subcellularLocation>
</comment>
<evidence type="ECO:0000256" key="5">
    <source>
        <dbReference type="ARBA" id="ARBA00023136"/>
    </source>
</evidence>
<keyword evidence="3 6" id="KW-0812">Transmembrane</keyword>
<evidence type="ECO:0000256" key="4">
    <source>
        <dbReference type="ARBA" id="ARBA00022989"/>
    </source>
</evidence>
<dbReference type="Proteomes" id="UP000266376">
    <property type="component" value="Unassembled WGS sequence"/>
</dbReference>
<feature type="transmembrane region" description="Helical" evidence="6">
    <location>
        <begin position="279"/>
        <end position="296"/>
    </location>
</feature>
<organism evidence="8 10">
    <name type="scientific">Dorea formicigenerans</name>
    <dbReference type="NCBI Taxonomy" id="39486"/>
    <lineage>
        <taxon>Bacteria</taxon>
        <taxon>Bacillati</taxon>
        <taxon>Bacillota</taxon>
        <taxon>Clostridia</taxon>
        <taxon>Lachnospirales</taxon>
        <taxon>Lachnospiraceae</taxon>
        <taxon>Dorea</taxon>
    </lineage>
</organism>
<dbReference type="Pfam" id="PF02653">
    <property type="entry name" value="BPD_transp_2"/>
    <property type="match status" value="1"/>
</dbReference>
<keyword evidence="2" id="KW-1003">Cell membrane</keyword>
<evidence type="ECO:0000313" key="8">
    <source>
        <dbReference type="EMBL" id="RGW51464.1"/>
    </source>
</evidence>
<evidence type="ECO:0000256" key="1">
    <source>
        <dbReference type="ARBA" id="ARBA00004651"/>
    </source>
</evidence>
<sequence>MIKILFGTITLSATLRLATPIIIAAVGGSFSHKAGTFNIAFECFMLFGAFFGAYGSYLTGNPMAGALLAALSGAILSLVFGLFVFILKANPMIISIAMNNGAWAVTTLMLTIVWGVRGSFVSPEIVSFKTLDIPILRNIPYIKNIANNQIILVYMAYAIIIIGTIVMYKTKFGLRVRGIGINDVAAQTAGVNVEATKWIALIIMGTMVAFAGAYCPLCGLSTFSENMTAGRGFLAYASVLVGDGNPLISGLIAVVFAYADALMLTLTQKGYPTQLIQTFPYMAVIIVLFVTNLKNFKKSASV</sequence>
<keyword evidence="5 6" id="KW-0472">Membrane</keyword>
<feature type="transmembrane region" description="Helical" evidence="6">
    <location>
        <begin position="150"/>
        <end position="168"/>
    </location>
</feature>
<comment type="caution">
    <text evidence="8">The sequence shown here is derived from an EMBL/GenBank/DDBJ whole genome shotgun (WGS) entry which is preliminary data.</text>
</comment>
<dbReference type="CDD" id="cd06580">
    <property type="entry name" value="TM_PBP1_transp_TpRbsC_like"/>
    <property type="match status" value="1"/>
</dbReference>
<feature type="transmembrane region" description="Helical" evidence="6">
    <location>
        <begin position="34"/>
        <end position="54"/>
    </location>
</feature>
<feature type="transmembrane region" description="Helical" evidence="6">
    <location>
        <begin position="93"/>
        <end position="116"/>
    </location>
</feature>
<dbReference type="PANTHER" id="PTHR43370:SF1">
    <property type="entry name" value="GUANOSINE ABC TRANSPORTER PERMEASE PROTEIN NUPQ"/>
    <property type="match status" value="1"/>
</dbReference>
<accession>A0A395XIQ0</accession>
<evidence type="ECO:0000313" key="9">
    <source>
        <dbReference type="Proteomes" id="UP000261324"/>
    </source>
</evidence>
<feature type="transmembrane region" description="Helical" evidence="6">
    <location>
        <begin position="233"/>
        <end position="259"/>
    </location>
</feature>
<name>A0A395XIQ0_9FIRM</name>
<keyword evidence="4 6" id="KW-1133">Transmembrane helix</keyword>
<dbReference type="RefSeq" id="WP_117659569.1">
    <property type="nucleotide sequence ID" value="NZ_QSRA01000007.1"/>
</dbReference>
<dbReference type="GO" id="GO:0005886">
    <property type="term" value="C:plasma membrane"/>
    <property type="evidence" value="ECO:0007669"/>
    <property type="project" value="UniProtKB-SubCell"/>
</dbReference>
<dbReference type="InterPro" id="IPR001851">
    <property type="entry name" value="ABC_transp_permease"/>
</dbReference>
<evidence type="ECO:0000313" key="7">
    <source>
        <dbReference type="EMBL" id="RGK84378.1"/>
    </source>
</evidence>
<feature type="transmembrane region" description="Helical" evidence="6">
    <location>
        <begin position="66"/>
        <end position="87"/>
    </location>
</feature>
<dbReference type="AlphaFoldDB" id="A0A395XIQ0"/>